<dbReference type="Gene3D" id="3.30.750.200">
    <property type="match status" value="1"/>
</dbReference>
<keyword evidence="3" id="KW-0963">Cytoplasm</keyword>
<dbReference type="EMBL" id="CP138335">
    <property type="protein sequence ID" value="XBW08725.1"/>
    <property type="molecule type" value="Genomic_DNA"/>
</dbReference>
<dbReference type="GO" id="GO:0004109">
    <property type="term" value="F:coproporphyrinogen oxidase activity"/>
    <property type="evidence" value="ECO:0007669"/>
    <property type="project" value="InterPro"/>
</dbReference>
<dbReference type="SUPFAM" id="SSF102114">
    <property type="entry name" value="Radical SAM enzymes"/>
    <property type="match status" value="1"/>
</dbReference>
<dbReference type="InterPro" id="IPR058240">
    <property type="entry name" value="rSAM_sf"/>
</dbReference>
<dbReference type="InterPro" id="IPR004559">
    <property type="entry name" value="HemW-like"/>
</dbReference>
<proteinExistence type="inferred from homology"/>
<dbReference type="SFLD" id="SFLDG01082">
    <property type="entry name" value="B12-binding_domain_containing"/>
    <property type="match status" value="1"/>
</dbReference>
<organism evidence="5">
    <name type="scientific">Scrofimicrobium appendicitidis</name>
    <dbReference type="NCBI Taxonomy" id="3079930"/>
    <lineage>
        <taxon>Bacteria</taxon>
        <taxon>Bacillati</taxon>
        <taxon>Actinomycetota</taxon>
        <taxon>Actinomycetes</taxon>
        <taxon>Actinomycetales</taxon>
        <taxon>Actinomycetaceae</taxon>
        <taxon>Scrofimicrobium</taxon>
    </lineage>
</organism>
<dbReference type="GO" id="GO:0005737">
    <property type="term" value="C:cytoplasm"/>
    <property type="evidence" value="ECO:0007669"/>
    <property type="project" value="UniProtKB-SubCell"/>
</dbReference>
<keyword evidence="3" id="KW-0349">Heme</keyword>
<dbReference type="Pfam" id="PF04055">
    <property type="entry name" value="Radical_SAM"/>
    <property type="match status" value="1"/>
</dbReference>
<dbReference type="InterPro" id="IPR034505">
    <property type="entry name" value="Coproporphyrinogen-III_oxidase"/>
</dbReference>
<reference evidence="5" key="1">
    <citation type="submission" date="2023-11" db="EMBL/GenBank/DDBJ databases">
        <title>Scrofimicrobium hongkongense sp. nov., isolated from a patient with peritonitis.</title>
        <authorList>
            <person name="Lao H.Y."/>
            <person name="Wong A.Y.P."/>
            <person name="Ng T.L."/>
            <person name="Wong R.Y.L."/>
            <person name="Yau M.C.Y."/>
            <person name="Lam J.Y.W."/>
            <person name="Siu G.K.H."/>
        </authorList>
    </citation>
    <scope>NUCLEOTIDE SEQUENCE</scope>
    <source>
        <strain evidence="5">R131</strain>
    </source>
</reference>
<sequence length="412" mass="44808">MGSLPPGDPWPPAPDRWDRAQQLGAERPTSAYIHVPFCTVRCGYCDFNTYTTEFGPGADRATYAQSVRAEIAHSARRLSLAPPAPLQTVFFGGGTPTLLDPAELGLILAELNSSFGLAPGAEITVEANPETLTEDRVRQLADLGITRLSVGMQSAVPEVLSVLDRQHRPEQLPLVAQWARAAGLSYSVDLIYGAPTETVAQWETSLRVALALDPDHLSAYSLIVEPGTKLAAQVARGDLPAPDDDEAAEKYQLADQLLAEAGYRWYEISNFARPEPGEEGLVATELTHASKHNLAYWRDWNWWGYGPGAHSHWGDLRWWNVKHPRAYAGRLDQGLDPALAGETLDEPTRALEALMLGIRTAEGLALGPELSGVDQLLDRGLVELNAAGDRLTLTLSGRLLADLVTRTLAGWE</sequence>
<dbReference type="KEGG" id="sapp:SAC06_03980"/>
<protein>
    <recommendedName>
        <fullName evidence="2 3">Heme chaperone HemW</fullName>
    </recommendedName>
</protein>
<keyword evidence="3" id="KW-0949">S-adenosyl-L-methionine</keyword>
<dbReference type="AlphaFoldDB" id="A0AAU7V9K0"/>
<keyword evidence="3" id="KW-0143">Chaperone</keyword>
<keyword evidence="3" id="KW-0479">Metal-binding</keyword>
<dbReference type="SFLD" id="SFLDS00029">
    <property type="entry name" value="Radical_SAM"/>
    <property type="match status" value="1"/>
</dbReference>
<evidence type="ECO:0000256" key="2">
    <source>
        <dbReference type="ARBA" id="ARBA00017228"/>
    </source>
</evidence>
<evidence type="ECO:0000256" key="1">
    <source>
        <dbReference type="ARBA" id="ARBA00006100"/>
    </source>
</evidence>
<dbReference type="InterPro" id="IPR007197">
    <property type="entry name" value="rSAM"/>
</dbReference>
<dbReference type="SFLD" id="SFLDG01065">
    <property type="entry name" value="anaerobic_coproporphyrinogen-I"/>
    <property type="match status" value="1"/>
</dbReference>
<accession>A0AAU7V9K0</accession>
<name>A0AAU7V9K0_9ACTO</name>
<feature type="domain" description="Radical SAM core" evidence="4">
    <location>
        <begin position="23"/>
        <end position="264"/>
    </location>
</feature>
<dbReference type="SFLD" id="SFLDF00562">
    <property type="entry name" value="HemN-like__clustered_with_heat"/>
    <property type="match status" value="1"/>
</dbReference>
<keyword evidence="3" id="KW-0004">4Fe-4S</keyword>
<keyword evidence="3" id="KW-0408">Iron</keyword>
<dbReference type="InterPro" id="IPR006638">
    <property type="entry name" value="Elp3/MiaA/NifB-like_rSAM"/>
</dbReference>
<gene>
    <name evidence="5" type="primary">hemW</name>
    <name evidence="5" type="ORF">SAC06_03980</name>
</gene>
<dbReference type="RefSeq" id="WP_350258925.1">
    <property type="nucleotide sequence ID" value="NZ_CP138335.1"/>
</dbReference>
<dbReference type="NCBIfam" id="TIGR00539">
    <property type="entry name" value="hemN_rel"/>
    <property type="match status" value="1"/>
</dbReference>
<dbReference type="PANTHER" id="PTHR13932:SF5">
    <property type="entry name" value="RADICAL S-ADENOSYL METHIONINE DOMAIN-CONTAINING PROTEIN 1, MITOCHONDRIAL"/>
    <property type="match status" value="1"/>
</dbReference>
<dbReference type="PROSITE" id="PS51918">
    <property type="entry name" value="RADICAL_SAM"/>
    <property type="match status" value="1"/>
</dbReference>
<dbReference type="CDD" id="cd01335">
    <property type="entry name" value="Radical_SAM"/>
    <property type="match status" value="1"/>
</dbReference>
<evidence type="ECO:0000259" key="4">
    <source>
        <dbReference type="PROSITE" id="PS51918"/>
    </source>
</evidence>
<comment type="function">
    <text evidence="3">Probably acts as a heme chaperone, transferring heme to an unknown acceptor. Binds one molecule of heme per monomer, possibly covalently. Binds 1 [4Fe-4S] cluster. The cluster is coordinated with 3 cysteines and an exchangeable S-adenosyl-L-methionine.</text>
</comment>
<keyword evidence="3" id="KW-0411">Iron-sulfur</keyword>
<dbReference type="GO" id="GO:0051539">
    <property type="term" value="F:4 iron, 4 sulfur cluster binding"/>
    <property type="evidence" value="ECO:0007669"/>
    <property type="project" value="UniProtKB-UniRule"/>
</dbReference>
<dbReference type="SMART" id="SM00729">
    <property type="entry name" value="Elp3"/>
    <property type="match status" value="1"/>
</dbReference>
<evidence type="ECO:0000313" key="5">
    <source>
        <dbReference type="EMBL" id="XBW08725.1"/>
    </source>
</evidence>
<evidence type="ECO:0000256" key="3">
    <source>
        <dbReference type="RuleBase" id="RU364116"/>
    </source>
</evidence>
<dbReference type="GO" id="GO:0006779">
    <property type="term" value="P:porphyrin-containing compound biosynthetic process"/>
    <property type="evidence" value="ECO:0007669"/>
    <property type="project" value="InterPro"/>
</dbReference>
<comment type="subcellular location">
    <subcellularLocation>
        <location evidence="3">Cytoplasm</location>
    </subcellularLocation>
</comment>
<dbReference type="PANTHER" id="PTHR13932">
    <property type="entry name" value="COPROPORPHYRINIGEN III OXIDASE"/>
    <property type="match status" value="1"/>
</dbReference>
<comment type="similarity">
    <text evidence="1">Belongs to the anaerobic coproporphyrinogen-III oxidase family. HemW subfamily.</text>
</comment>
<dbReference type="GO" id="GO:0046872">
    <property type="term" value="F:metal ion binding"/>
    <property type="evidence" value="ECO:0007669"/>
    <property type="project" value="UniProtKB-UniRule"/>
</dbReference>